<dbReference type="PANTHER" id="PTHR30189:SF1">
    <property type="entry name" value="LPS-ASSEMBLY PROTEIN LPTD"/>
    <property type="match status" value="1"/>
</dbReference>
<reference evidence="2 3" key="1">
    <citation type="submission" date="2014-04" db="EMBL/GenBank/DDBJ databases">
        <title>The Genome Sequence of Thermoanaerobaculum aquaticum MP-01, The First Cultivated Group 23 Acidobacterium.</title>
        <authorList>
            <person name="Stamps B.W."/>
            <person name="Losey N.A."/>
            <person name="Lawson P.A."/>
            <person name="Stevenson B.S."/>
        </authorList>
    </citation>
    <scope>NUCLEOTIDE SEQUENCE [LARGE SCALE GENOMIC DNA]</scope>
    <source>
        <strain evidence="2 3">MP-01</strain>
    </source>
</reference>
<dbReference type="OrthoDB" id="9760225at2"/>
<dbReference type="InterPro" id="IPR020889">
    <property type="entry name" value="LipoPS_assembly_LptD"/>
</dbReference>
<dbReference type="Proteomes" id="UP000027284">
    <property type="component" value="Unassembled WGS sequence"/>
</dbReference>
<name>A0A062XKS0_9BACT</name>
<evidence type="ECO:0000313" key="2">
    <source>
        <dbReference type="EMBL" id="KDA53152.1"/>
    </source>
</evidence>
<dbReference type="Pfam" id="PF04453">
    <property type="entry name" value="LptD"/>
    <property type="match status" value="1"/>
</dbReference>
<dbReference type="GO" id="GO:0009279">
    <property type="term" value="C:cell outer membrane"/>
    <property type="evidence" value="ECO:0007669"/>
    <property type="project" value="InterPro"/>
</dbReference>
<feature type="domain" description="LptD C-terminal" evidence="1">
    <location>
        <begin position="256"/>
        <end position="602"/>
    </location>
</feature>
<gene>
    <name evidence="2" type="ORF">EG19_07180</name>
</gene>
<keyword evidence="3" id="KW-1185">Reference proteome</keyword>
<proteinExistence type="inferred from homology"/>
<evidence type="ECO:0000259" key="1">
    <source>
        <dbReference type="Pfam" id="PF04453"/>
    </source>
</evidence>
<dbReference type="EMBL" id="JMFG01000027">
    <property type="protein sequence ID" value="KDA53152.1"/>
    <property type="molecule type" value="Genomic_DNA"/>
</dbReference>
<evidence type="ECO:0000313" key="3">
    <source>
        <dbReference type="Proteomes" id="UP000027284"/>
    </source>
</evidence>
<dbReference type="STRING" id="1312852.EG19_07180"/>
<dbReference type="GO" id="GO:0043165">
    <property type="term" value="P:Gram-negative-bacterium-type cell outer membrane assembly"/>
    <property type="evidence" value="ECO:0007669"/>
    <property type="project" value="InterPro"/>
</dbReference>
<dbReference type="GO" id="GO:1990351">
    <property type="term" value="C:transporter complex"/>
    <property type="evidence" value="ECO:0007669"/>
    <property type="project" value="TreeGrafter"/>
</dbReference>
<dbReference type="PANTHER" id="PTHR30189">
    <property type="entry name" value="LPS-ASSEMBLY PROTEIN"/>
    <property type="match status" value="1"/>
</dbReference>
<dbReference type="InterPro" id="IPR050218">
    <property type="entry name" value="LptD"/>
</dbReference>
<comment type="caution">
    <text evidence="2">The sequence shown here is derived from an EMBL/GenBank/DDBJ whole genome shotgun (WGS) entry which is preliminary data.</text>
</comment>
<dbReference type="GO" id="GO:0015920">
    <property type="term" value="P:lipopolysaccharide transport"/>
    <property type="evidence" value="ECO:0007669"/>
    <property type="project" value="InterPro"/>
</dbReference>
<dbReference type="InterPro" id="IPR007543">
    <property type="entry name" value="LptD_C"/>
</dbReference>
<accession>A0A062XKS0</accession>
<sequence length="692" mass="79201">MILASLVLLAATQVQGPVEVTARRQQWIAETLWCGIGDVVVKYQDITLRANQLEVDTKTLKLRAEGNVIFDQGPNRLACQRLEFDLNTKTGTFHEVDAFFAPTYHFRGETVEKLDEDHYRFRHGIFTSCALDDHYPPWQITVRDATVQLEGYGHFRGAALWLKRVPIFYTPRLLWPVMRERAAGLLVPRIGYNNRRGAYLGNALFWPLGRSFDTTFYFDLFSKGYVGLGQELRWAPTENAYGEFLVNYFRDPDSKRWEWKLQGKHRQLLPGGWSIKADALDLSNMDFFQRFERTFDPNALRRLPVFLTVTRTVGHQTFNFRLDHEKTFFQPTPNTTSVVVLERQPQVEYRLRPTQLAGSPLYLSAVAEASHFRINRSATLRGKYSRVDLFPQLAVLVPSLPWFSLTPTLGARATYYTATYTRDRQALADQSLLRRYGTAGLTLTGPSFSRIFATKDTKLKHLIEPRLEYVYVSDPGPQERVPLFDERDGVTVSNRLRWTVASRLFAKTANGTRELGSLEVSQDYSFSQPLTTRYSPRQQSQRGPLGLALHVNPSDNLLLDARASYDAITSKLSSLSLGSILRSQKGYVNVTFFSSFDPRTGNTNSSQLQLFLGSTAEGPWRWQSMVAYDLWKKDLLRQEHTVSYRGSCWAVSVQIRDYRIPPHQLRDYRIMLDLTGIGTLFDIRGGLEAFGK</sequence>
<dbReference type="HAMAP" id="MF_01411">
    <property type="entry name" value="LPS_assembly_LptD"/>
    <property type="match status" value="1"/>
</dbReference>
<dbReference type="AlphaFoldDB" id="A0A062XKS0"/>
<organism evidence="2 3">
    <name type="scientific">Thermoanaerobaculum aquaticum</name>
    <dbReference type="NCBI Taxonomy" id="1312852"/>
    <lineage>
        <taxon>Bacteria</taxon>
        <taxon>Pseudomonadati</taxon>
        <taxon>Acidobacteriota</taxon>
        <taxon>Thermoanaerobaculia</taxon>
        <taxon>Thermoanaerobaculales</taxon>
        <taxon>Thermoanaerobaculaceae</taxon>
        <taxon>Thermoanaerobaculum</taxon>
    </lineage>
</organism>
<dbReference type="RefSeq" id="WP_038050090.1">
    <property type="nucleotide sequence ID" value="NZ_JMFG01000027.1"/>
</dbReference>
<dbReference type="Gene3D" id="2.60.450.10">
    <property type="entry name" value="Lipopolysaccharide (LPS) transport protein A like domain"/>
    <property type="match status" value="1"/>
</dbReference>
<protein>
    <recommendedName>
        <fullName evidence="1">LptD C-terminal domain-containing protein</fullName>
    </recommendedName>
</protein>